<feature type="domain" description="Ice-binding protein C-terminal" evidence="1">
    <location>
        <begin position="131"/>
        <end position="156"/>
    </location>
</feature>
<evidence type="ECO:0000313" key="3">
    <source>
        <dbReference type="Proteomes" id="UP000317550"/>
    </source>
</evidence>
<dbReference type="Pfam" id="PF07589">
    <property type="entry name" value="PEP-CTERM"/>
    <property type="match status" value="1"/>
</dbReference>
<accession>A0A516SMN8</accession>
<dbReference type="AlphaFoldDB" id="A0A516SMN8"/>
<proteinExistence type="predicted"/>
<organism evidence="2 3">
    <name type="scientific">Chitinimonas arctica</name>
    <dbReference type="NCBI Taxonomy" id="2594795"/>
    <lineage>
        <taxon>Bacteria</taxon>
        <taxon>Pseudomonadati</taxon>
        <taxon>Pseudomonadota</taxon>
        <taxon>Betaproteobacteria</taxon>
        <taxon>Neisseriales</taxon>
        <taxon>Chitinibacteraceae</taxon>
        <taxon>Chitinimonas</taxon>
    </lineage>
</organism>
<name>A0A516SMN8_9NEIS</name>
<reference evidence="3" key="1">
    <citation type="submission" date="2019-07" db="EMBL/GenBank/DDBJ databases">
        <title>Chitinimonas sp. nov., isolated from Ny-Alesund, arctica soil.</title>
        <authorList>
            <person name="Xu Q."/>
            <person name="Peng F."/>
        </authorList>
    </citation>
    <scope>NUCLEOTIDE SEQUENCE [LARGE SCALE GENOMIC DNA]</scope>
    <source>
        <strain evidence="3">R3-44</strain>
    </source>
</reference>
<sequence length="160" mass="17282">MGGWTRDLDRQDHQAGFVADVLVNGVSVWRSAQTYTYHAGVASVIKSGFDVGDAVVQTEPNSIYAEFTLDHYFGQVDLGTFANGQSADISYTLTSFARWSDPEGCTLECGHVYMVISDNNGLNDQRIISAPVPEPESYAMLLGGLGMVGAIARRRKAAAK</sequence>
<protein>
    <submittedName>
        <fullName evidence="2">PEP-CTERM sorting domain-containing protein</fullName>
    </submittedName>
</protein>
<dbReference type="InterPro" id="IPR013424">
    <property type="entry name" value="Ice-binding_C"/>
</dbReference>
<dbReference type="Proteomes" id="UP000317550">
    <property type="component" value="Chromosome"/>
</dbReference>
<dbReference type="EMBL" id="CP041730">
    <property type="protein sequence ID" value="QDQ29389.1"/>
    <property type="molecule type" value="Genomic_DNA"/>
</dbReference>
<evidence type="ECO:0000313" key="2">
    <source>
        <dbReference type="EMBL" id="QDQ29389.1"/>
    </source>
</evidence>
<evidence type="ECO:0000259" key="1">
    <source>
        <dbReference type="Pfam" id="PF07589"/>
    </source>
</evidence>
<dbReference type="NCBIfam" id="TIGR02595">
    <property type="entry name" value="PEP_CTERM"/>
    <property type="match status" value="1"/>
</dbReference>
<keyword evidence="3" id="KW-1185">Reference proteome</keyword>
<dbReference type="OrthoDB" id="8534799at2"/>
<dbReference type="KEGG" id="cari:FNU76_19090"/>
<gene>
    <name evidence="2" type="ORF">FNU76_19090</name>
</gene>